<evidence type="ECO:0000313" key="1">
    <source>
        <dbReference type="EMBL" id="PIC32230.1"/>
    </source>
</evidence>
<name>A0A2G5TY39_9PELO</name>
<sequence>MYFRFSRKMISLEIMYSDKMATIQKSSSEKVSLQDDNDVSDKVFEYLEGNFVKKNDMEIEKISILLLSYTNHPKLPKGIQCKNWEIKCESHPPYVTNLLESIPLNSDFLKIESESYGTCRDLLNKWEEMEQVKTAKEKCLNMEIH</sequence>
<proteinExistence type="predicted"/>
<accession>A0A2G5TY39</accession>
<comment type="caution">
    <text evidence="1">The sequence shown here is derived from an EMBL/GenBank/DDBJ whole genome shotgun (WGS) entry which is preliminary data.</text>
</comment>
<gene>
    <name evidence="1" type="primary">Cnig_chr_IV.g12640</name>
    <name evidence="1" type="ORF">B9Z55_012640</name>
</gene>
<dbReference type="Proteomes" id="UP000230233">
    <property type="component" value="Chromosome IV"/>
</dbReference>
<evidence type="ECO:0008006" key="3">
    <source>
        <dbReference type="Google" id="ProtNLM"/>
    </source>
</evidence>
<dbReference type="OrthoDB" id="5795189at2759"/>
<organism evidence="1 2">
    <name type="scientific">Caenorhabditis nigoni</name>
    <dbReference type="NCBI Taxonomy" id="1611254"/>
    <lineage>
        <taxon>Eukaryota</taxon>
        <taxon>Metazoa</taxon>
        <taxon>Ecdysozoa</taxon>
        <taxon>Nematoda</taxon>
        <taxon>Chromadorea</taxon>
        <taxon>Rhabditida</taxon>
        <taxon>Rhabditina</taxon>
        <taxon>Rhabditomorpha</taxon>
        <taxon>Rhabditoidea</taxon>
        <taxon>Rhabditidae</taxon>
        <taxon>Peloderinae</taxon>
        <taxon>Caenorhabditis</taxon>
    </lineage>
</organism>
<dbReference type="AlphaFoldDB" id="A0A2G5TY39"/>
<keyword evidence="2" id="KW-1185">Reference proteome</keyword>
<protein>
    <recommendedName>
        <fullName evidence="3">DUF38 domain-containing protein</fullName>
    </recommendedName>
</protein>
<evidence type="ECO:0000313" key="2">
    <source>
        <dbReference type="Proteomes" id="UP000230233"/>
    </source>
</evidence>
<reference evidence="2" key="1">
    <citation type="submission" date="2017-10" db="EMBL/GenBank/DDBJ databases">
        <title>Rapid genome shrinkage in a self-fertile nematode reveals novel sperm competition proteins.</title>
        <authorList>
            <person name="Yin D."/>
            <person name="Schwarz E.M."/>
            <person name="Thomas C.G."/>
            <person name="Felde R.L."/>
            <person name="Korf I.F."/>
            <person name="Cutter A.D."/>
            <person name="Schartner C.M."/>
            <person name="Ralston E.J."/>
            <person name="Meyer B.J."/>
            <person name="Haag E.S."/>
        </authorList>
    </citation>
    <scope>NUCLEOTIDE SEQUENCE [LARGE SCALE GENOMIC DNA]</scope>
    <source>
        <strain evidence="2">JU1422</strain>
    </source>
</reference>
<dbReference type="EMBL" id="PDUG01000004">
    <property type="protein sequence ID" value="PIC32230.1"/>
    <property type="molecule type" value="Genomic_DNA"/>
</dbReference>